<evidence type="ECO:0000313" key="1">
    <source>
        <dbReference type="EMBL" id="KAI4312841.1"/>
    </source>
</evidence>
<accession>A0ACB9LNA0</accession>
<evidence type="ECO:0000313" key="2">
    <source>
        <dbReference type="Proteomes" id="UP001057402"/>
    </source>
</evidence>
<keyword evidence="2" id="KW-1185">Reference proteome</keyword>
<dbReference type="EMBL" id="CM042890">
    <property type="protein sequence ID" value="KAI4312841.1"/>
    <property type="molecule type" value="Genomic_DNA"/>
</dbReference>
<reference evidence="2" key="1">
    <citation type="journal article" date="2023" name="Front. Plant Sci.">
        <title>Chromosomal-level genome assembly of Melastoma candidum provides insights into trichome evolution.</title>
        <authorList>
            <person name="Zhong Y."/>
            <person name="Wu W."/>
            <person name="Sun C."/>
            <person name="Zou P."/>
            <person name="Liu Y."/>
            <person name="Dai S."/>
            <person name="Zhou R."/>
        </authorList>
    </citation>
    <scope>NUCLEOTIDE SEQUENCE [LARGE SCALE GENOMIC DNA]</scope>
</reference>
<comment type="caution">
    <text evidence="1">The sequence shown here is derived from an EMBL/GenBank/DDBJ whole genome shotgun (WGS) entry which is preliminary data.</text>
</comment>
<gene>
    <name evidence="1" type="ORF">MLD38_037631</name>
</gene>
<dbReference type="Proteomes" id="UP001057402">
    <property type="component" value="Chromosome 11"/>
</dbReference>
<proteinExistence type="predicted"/>
<name>A0ACB9LNA0_9MYRT</name>
<organism evidence="1 2">
    <name type="scientific">Melastoma candidum</name>
    <dbReference type="NCBI Taxonomy" id="119954"/>
    <lineage>
        <taxon>Eukaryota</taxon>
        <taxon>Viridiplantae</taxon>
        <taxon>Streptophyta</taxon>
        <taxon>Embryophyta</taxon>
        <taxon>Tracheophyta</taxon>
        <taxon>Spermatophyta</taxon>
        <taxon>Magnoliopsida</taxon>
        <taxon>eudicotyledons</taxon>
        <taxon>Gunneridae</taxon>
        <taxon>Pentapetalae</taxon>
        <taxon>rosids</taxon>
        <taxon>malvids</taxon>
        <taxon>Myrtales</taxon>
        <taxon>Melastomataceae</taxon>
        <taxon>Melastomatoideae</taxon>
        <taxon>Melastomateae</taxon>
        <taxon>Melastoma</taxon>
    </lineage>
</organism>
<sequence length="80" mass="8658">MVKTSPSLALDHSTFHILLKKACSLPDSGDREVSLAEVHKVLNFMVNNNVIPGKATADVAVRSLVSVDRLDCAVELIWGN</sequence>
<protein>
    <submittedName>
        <fullName evidence="1">Uncharacterized protein</fullName>
    </submittedName>
</protein>